<dbReference type="Proteomes" id="UP001642540">
    <property type="component" value="Unassembled WGS sequence"/>
</dbReference>
<evidence type="ECO:0000256" key="1">
    <source>
        <dbReference type="SAM" id="MobiDB-lite"/>
    </source>
</evidence>
<comment type="caution">
    <text evidence="2">The sequence shown here is derived from an EMBL/GenBank/DDBJ whole genome shotgun (WGS) entry which is preliminary data.</text>
</comment>
<evidence type="ECO:0000313" key="2">
    <source>
        <dbReference type="EMBL" id="CAL8128913.1"/>
    </source>
</evidence>
<feature type="compositionally biased region" description="Polar residues" evidence="1">
    <location>
        <begin position="303"/>
        <end position="312"/>
    </location>
</feature>
<reference evidence="2 3" key="1">
    <citation type="submission" date="2024-08" db="EMBL/GenBank/DDBJ databases">
        <authorList>
            <person name="Cucini C."/>
            <person name="Frati F."/>
        </authorList>
    </citation>
    <scope>NUCLEOTIDE SEQUENCE [LARGE SCALE GENOMIC DNA]</scope>
</reference>
<evidence type="ECO:0008006" key="4">
    <source>
        <dbReference type="Google" id="ProtNLM"/>
    </source>
</evidence>
<evidence type="ECO:0000313" key="3">
    <source>
        <dbReference type="Proteomes" id="UP001642540"/>
    </source>
</evidence>
<feature type="region of interest" description="Disordered" evidence="1">
    <location>
        <begin position="303"/>
        <end position="354"/>
    </location>
</feature>
<feature type="compositionally biased region" description="Basic and acidic residues" evidence="1">
    <location>
        <begin position="331"/>
        <end position="354"/>
    </location>
</feature>
<organism evidence="2 3">
    <name type="scientific">Orchesella dallaii</name>
    <dbReference type="NCBI Taxonomy" id="48710"/>
    <lineage>
        <taxon>Eukaryota</taxon>
        <taxon>Metazoa</taxon>
        <taxon>Ecdysozoa</taxon>
        <taxon>Arthropoda</taxon>
        <taxon>Hexapoda</taxon>
        <taxon>Collembola</taxon>
        <taxon>Entomobryomorpha</taxon>
        <taxon>Entomobryoidea</taxon>
        <taxon>Orchesellidae</taxon>
        <taxon>Orchesellinae</taxon>
        <taxon>Orchesella</taxon>
    </lineage>
</organism>
<feature type="region of interest" description="Disordered" evidence="1">
    <location>
        <begin position="31"/>
        <end position="59"/>
    </location>
</feature>
<gene>
    <name evidence="2" type="ORF">ODALV1_LOCUS22673</name>
</gene>
<feature type="compositionally biased region" description="Polar residues" evidence="1">
    <location>
        <begin position="33"/>
        <end position="59"/>
    </location>
</feature>
<accession>A0ABP1RIS8</accession>
<protein>
    <recommendedName>
        <fullName evidence="4">BZIP domain-containing protein</fullName>
    </recommendedName>
</protein>
<name>A0ABP1RIS8_9HEXA</name>
<dbReference type="EMBL" id="CAXLJM020000075">
    <property type="protein sequence ID" value="CAL8128913.1"/>
    <property type="molecule type" value="Genomic_DNA"/>
</dbReference>
<keyword evidence="3" id="KW-1185">Reference proteome</keyword>
<proteinExistence type="predicted"/>
<sequence>MEDIISFDSMSDLSSSDDLFHGRAENWEAALKSNKNGKPKNTTTASPANNGGSVLSTQQDMEMDFSSFWSGFGQLSPVTPTELPFEPPVNTYPTIPNGNDNDGDKDTAIENVSNLFQPGAFVSPPSPGGGDVCELQNTLGGVGVGAPSTSEDLSSANFGGIQSSTSSVQENNETAIPQLSQQAHGIHSLSDETDISFLGNSGDASECDAAQKSSLVQLVFVNLQDNLEIGREIIPIQELAKELVEIGELENNGKENQQQQEDLRSLSNGETFMEVESLPPSVAIPDPEIIGNQNVENVEVTEDFQTSFTSTTPKRRGKKPKMHESANLNDPRVKRAKDQYEKREKKKKYDEERENKISDLQAEVVQLKKEVALRDAWKQKLDQEIIKNGKLEIELEAEKKKSEELQAIHDKEVANPVETVKMIDYMKETISAVSKIPNFHLTIPSEVAEARVPLLTGEDMEKIRQHDGETVSGRSLKLTASMSFS</sequence>